<protein>
    <submittedName>
        <fullName evidence="1">2861_t:CDS:1</fullName>
    </submittedName>
</protein>
<gene>
    <name evidence="1" type="ORF">SPELUC_LOCUS6322</name>
</gene>
<dbReference type="Proteomes" id="UP000789366">
    <property type="component" value="Unassembled WGS sequence"/>
</dbReference>
<name>A0ACA9MDC5_9GLOM</name>
<evidence type="ECO:0000313" key="1">
    <source>
        <dbReference type="EMBL" id="CAG8579932.1"/>
    </source>
</evidence>
<organism evidence="1 2">
    <name type="scientific">Cetraspora pellucida</name>
    <dbReference type="NCBI Taxonomy" id="1433469"/>
    <lineage>
        <taxon>Eukaryota</taxon>
        <taxon>Fungi</taxon>
        <taxon>Fungi incertae sedis</taxon>
        <taxon>Mucoromycota</taxon>
        <taxon>Glomeromycotina</taxon>
        <taxon>Glomeromycetes</taxon>
        <taxon>Diversisporales</taxon>
        <taxon>Gigasporaceae</taxon>
        <taxon>Cetraspora</taxon>
    </lineage>
</organism>
<keyword evidence="2" id="KW-1185">Reference proteome</keyword>
<accession>A0ACA9MDC5</accession>
<comment type="caution">
    <text evidence="1">The sequence shown here is derived from an EMBL/GenBank/DDBJ whole genome shotgun (WGS) entry which is preliminary data.</text>
</comment>
<reference evidence="1" key="1">
    <citation type="submission" date="2021-06" db="EMBL/GenBank/DDBJ databases">
        <authorList>
            <person name="Kallberg Y."/>
            <person name="Tangrot J."/>
            <person name="Rosling A."/>
        </authorList>
    </citation>
    <scope>NUCLEOTIDE SEQUENCE</scope>
    <source>
        <strain evidence="1">28 12/20/2015</strain>
    </source>
</reference>
<proteinExistence type="predicted"/>
<sequence length="107" mass="12564">MLKENKRKINLSSNYNNTNISNSIELLSENNDFDKEFLNTTLDENTKNIENTYDIQSDNNNILLYNLDEVHELINKLFEESEIFNKSTNFAFEIKLKKDLLIATLLN</sequence>
<evidence type="ECO:0000313" key="2">
    <source>
        <dbReference type="Proteomes" id="UP000789366"/>
    </source>
</evidence>
<dbReference type="EMBL" id="CAJVPW010007345">
    <property type="protein sequence ID" value="CAG8579932.1"/>
    <property type="molecule type" value="Genomic_DNA"/>
</dbReference>